<dbReference type="Gene3D" id="1.10.287.470">
    <property type="entry name" value="Helix hairpin bin"/>
    <property type="match status" value="1"/>
</dbReference>
<keyword evidence="5" id="KW-1185">Reference proteome</keyword>
<evidence type="ECO:0000259" key="3">
    <source>
        <dbReference type="Pfam" id="PF26002"/>
    </source>
</evidence>
<dbReference type="PANTHER" id="PTHR30386">
    <property type="entry name" value="MEMBRANE FUSION SUBUNIT OF EMRAB-TOLC MULTIDRUG EFFLUX PUMP"/>
    <property type="match status" value="1"/>
</dbReference>
<feature type="coiled-coil region" evidence="1">
    <location>
        <begin position="143"/>
        <end position="170"/>
    </location>
</feature>
<name>A0A829YBE2_9GAMM</name>
<keyword evidence="2" id="KW-0812">Transmembrane</keyword>
<dbReference type="Gene3D" id="2.40.50.100">
    <property type="match status" value="1"/>
</dbReference>
<feature type="transmembrane region" description="Helical" evidence="2">
    <location>
        <begin position="29"/>
        <end position="52"/>
    </location>
</feature>
<comment type="caution">
    <text evidence="4">The sequence shown here is derived from an EMBL/GenBank/DDBJ whole genome shotgun (WGS) entry which is preliminary data.</text>
</comment>
<dbReference type="AlphaFoldDB" id="A0A829YBE2"/>
<feature type="domain" description="AprE-like beta-barrel" evidence="3">
    <location>
        <begin position="304"/>
        <end position="395"/>
    </location>
</feature>
<feature type="coiled-coil region" evidence="1">
    <location>
        <begin position="209"/>
        <end position="268"/>
    </location>
</feature>
<organism evidence="4 5">
    <name type="scientific">Steroidobacter agaridevorans</name>
    <dbReference type="NCBI Taxonomy" id="2695856"/>
    <lineage>
        <taxon>Bacteria</taxon>
        <taxon>Pseudomonadati</taxon>
        <taxon>Pseudomonadota</taxon>
        <taxon>Gammaproteobacteria</taxon>
        <taxon>Steroidobacterales</taxon>
        <taxon>Steroidobacteraceae</taxon>
        <taxon>Steroidobacter</taxon>
    </lineage>
</organism>
<evidence type="ECO:0000256" key="2">
    <source>
        <dbReference type="SAM" id="Phobius"/>
    </source>
</evidence>
<reference evidence="5" key="1">
    <citation type="submission" date="2020-01" db="EMBL/GenBank/DDBJ databases">
        <title>'Steroidobacter agaridevorans' sp. nov., agar-degrading bacteria isolated from rhizosphere soils.</title>
        <authorList>
            <person name="Ikenaga M."/>
            <person name="Kataoka M."/>
            <person name="Murouchi A."/>
            <person name="Katsuragi S."/>
            <person name="Sakai M."/>
        </authorList>
    </citation>
    <scope>NUCLEOTIDE SEQUENCE [LARGE SCALE GENOMIC DNA]</scope>
    <source>
        <strain evidence="5">YU21-B</strain>
    </source>
</reference>
<dbReference type="InterPro" id="IPR058982">
    <property type="entry name" value="Beta-barrel_AprE"/>
</dbReference>
<keyword evidence="2" id="KW-0472">Membrane</keyword>
<sequence length="422" mass="46827">MTTRPLFRDEAIAQRGQQFLGPILLVRPLAFRLITAAAALFALGIIAVMFFAEYTQKATIAGTLAPREGIVAVNAPAGGIVLERRVEEGQSVRKGDVLFVVSAERRSAAQEGTQALIGAQLRQRRSALVAERDRQKALMLREEQALRARLADLTTEFGELQSQIDAQTARLESIDATLQRFETLRTEGHVSLVQVQEKREHRLSEQAALHGLKRDRLALERDATQLRNEIESMPLRLSSQLTAIEDQMAEIEQELASVEAEREFVLEAHQAGVITALGGDPGSAVVSNERLAVIVPQGATLEAQLHAASRDIGFIVPGKRVQLRYHSYPYQKFGQFEGRVIDVSATTVAPEEGESEGSHHHDPVYVVQVELPSQHIDVNGRRYPLHAGMQVDAAVLLDRRRLIEWIFEPVLGFSNRMADRHD</sequence>
<evidence type="ECO:0000313" key="4">
    <source>
        <dbReference type="EMBL" id="GFE80211.1"/>
    </source>
</evidence>
<dbReference type="PRINTS" id="PR01490">
    <property type="entry name" value="RTXTOXIND"/>
</dbReference>
<dbReference type="RefSeq" id="WP_161811924.1">
    <property type="nucleotide sequence ID" value="NZ_BLJN01000002.1"/>
</dbReference>
<dbReference type="PANTHER" id="PTHR30386:SF28">
    <property type="entry name" value="EXPORTED PROTEIN"/>
    <property type="match status" value="1"/>
</dbReference>
<dbReference type="Proteomes" id="UP000445000">
    <property type="component" value="Unassembled WGS sequence"/>
</dbReference>
<dbReference type="SUPFAM" id="SSF111369">
    <property type="entry name" value="HlyD-like secretion proteins"/>
    <property type="match status" value="1"/>
</dbReference>
<evidence type="ECO:0000313" key="5">
    <source>
        <dbReference type="Proteomes" id="UP000445000"/>
    </source>
</evidence>
<dbReference type="Pfam" id="PF26002">
    <property type="entry name" value="Beta-barrel_AprE"/>
    <property type="match status" value="1"/>
</dbReference>
<evidence type="ECO:0000256" key="1">
    <source>
        <dbReference type="SAM" id="Coils"/>
    </source>
</evidence>
<keyword evidence="1" id="KW-0175">Coiled coil</keyword>
<dbReference type="InterPro" id="IPR050739">
    <property type="entry name" value="MFP"/>
</dbReference>
<accession>A0A829YBE2</accession>
<protein>
    <submittedName>
        <fullName evidence="4">Secretion protein</fullName>
    </submittedName>
</protein>
<dbReference type="EMBL" id="BLJN01000002">
    <property type="protein sequence ID" value="GFE80211.1"/>
    <property type="molecule type" value="Genomic_DNA"/>
</dbReference>
<gene>
    <name evidence="4" type="ORF">GCM10011487_22110</name>
</gene>
<keyword evidence="2" id="KW-1133">Transmembrane helix</keyword>
<proteinExistence type="predicted"/>